<keyword evidence="1" id="KW-0175">Coiled coil</keyword>
<evidence type="ECO:0000313" key="3">
    <source>
        <dbReference type="EMBL" id="RZT96911.1"/>
    </source>
</evidence>
<reference evidence="3 4" key="1">
    <citation type="submission" date="2019-02" db="EMBL/GenBank/DDBJ databases">
        <title>Genomic Encyclopedia of Type Strains, Phase IV (KMG-IV): sequencing the most valuable type-strain genomes for metagenomic binning, comparative biology and taxonomic classification.</title>
        <authorList>
            <person name="Goeker M."/>
        </authorList>
    </citation>
    <scope>NUCLEOTIDE SEQUENCE [LARGE SCALE GENOMIC DNA]</scope>
    <source>
        <strain evidence="3 4">DSM 28825</strain>
    </source>
</reference>
<proteinExistence type="predicted"/>
<keyword evidence="4" id="KW-1185">Reference proteome</keyword>
<name>A0A4Q7VKX4_9BACT</name>
<comment type="caution">
    <text evidence="3">The sequence shown here is derived from an EMBL/GenBank/DDBJ whole genome shotgun (WGS) entry which is preliminary data.</text>
</comment>
<feature type="signal peptide" evidence="2">
    <location>
        <begin position="1"/>
        <end position="21"/>
    </location>
</feature>
<evidence type="ECO:0000256" key="2">
    <source>
        <dbReference type="SAM" id="SignalP"/>
    </source>
</evidence>
<accession>A0A4Q7VKX4</accession>
<evidence type="ECO:0000313" key="4">
    <source>
        <dbReference type="Proteomes" id="UP000293562"/>
    </source>
</evidence>
<dbReference type="OrthoDB" id="1110381at2"/>
<dbReference type="Proteomes" id="UP000293562">
    <property type="component" value="Unassembled WGS sequence"/>
</dbReference>
<keyword evidence="2" id="KW-0732">Signal</keyword>
<dbReference type="EMBL" id="SHKN01000001">
    <property type="protein sequence ID" value="RZT96911.1"/>
    <property type="molecule type" value="Genomic_DNA"/>
</dbReference>
<sequence length="565" mass="63606">MNRACIHLLILSMFSSFSVYARPILHEFENVKSKHNSDLFFVNIEQIKTQVGDTIKENIESSTSLIRRHSIEKDSTGIRYTRKYTQSNFPFFNFRISKNKVYHKLAEFNSDQARELFVLAKNDQFNSDSLSREVNLLYTKEAVYSEVDKDLFNRRVRDLEQRAEELKRNAVQKAKHALVLEQTSGEAPTLILAATHETAVPDYKGAKENTQSANTEEKAIEVNEPVKVDKSDNSDGSELEFSAQEDEGGYLDHEYEYCYQVAVFDKRPSNDFYKGMGFIKEEIVDGGKSFRYLTGSYRTYAKASQYKTQIKSVFPAAFIVVYKNGIRTNLKDAMAVTDAVSTTPAKSSAPQYANEFSGDVSYRVQIGVFAGEIPEKLNTTMEKYKAFGSFYEKRSDGKIVCTIGRFKSITEVSSLKKKLQEAGYKDAFTVAYSDQKRVSLQAGINKTEKSTLPAIEDEPEVKIEKKPLGKEDLVGGINFRVQIGVFANGVPEKVSLLMDKYRAFGTSADKQANGKTVCTIGHFDSIADAGVLKKKLYKAGFTDVFTVAYTGNKRISIQDAIRLVE</sequence>
<gene>
    <name evidence="3" type="ORF">EV201_1567</name>
</gene>
<organism evidence="3 4">
    <name type="scientific">Ancylomarina subtilis</name>
    <dbReference type="NCBI Taxonomy" id="1639035"/>
    <lineage>
        <taxon>Bacteria</taxon>
        <taxon>Pseudomonadati</taxon>
        <taxon>Bacteroidota</taxon>
        <taxon>Bacteroidia</taxon>
        <taxon>Marinilabiliales</taxon>
        <taxon>Marinifilaceae</taxon>
        <taxon>Ancylomarina</taxon>
    </lineage>
</organism>
<dbReference type="RefSeq" id="WP_130306986.1">
    <property type="nucleotide sequence ID" value="NZ_SHKN01000001.1"/>
</dbReference>
<feature type="coiled-coil region" evidence="1">
    <location>
        <begin position="149"/>
        <end position="176"/>
    </location>
</feature>
<evidence type="ECO:0000256" key="1">
    <source>
        <dbReference type="SAM" id="Coils"/>
    </source>
</evidence>
<evidence type="ECO:0008006" key="5">
    <source>
        <dbReference type="Google" id="ProtNLM"/>
    </source>
</evidence>
<protein>
    <recommendedName>
        <fullName evidence="5">Sporulation related protein</fullName>
    </recommendedName>
</protein>
<dbReference type="AlphaFoldDB" id="A0A4Q7VKX4"/>
<feature type="chain" id="PRO_5020451985" description="Sporulation related protein" evidence="2">
    <location>
        <begin position="22"/>
        <end position="565"/>
    </location>
</feature>